<dbReference type="AlphaFoldDB" id="A0A015J3W9"/>
<dbReference type="InterPro" id="IPR000210">
    <property type="entry name" value="BTB/POZ_dom"/>
</dbReference>
<dbReference type="PROSITE" id="PS51886">
    <property type="entry name" value="TLDC"/>
    <property type="match status" value="1"/>
</dbReference>
<evidence type="ECO:0000313" key="3">
    <source>
        <dbReference type="EMBL" id="EXX61460.1"/>
    </source>
</evidence>
<reference evidence="3 4" key="1">
    <citation type="submission" date="2014-02" db="EMBL/GenBank/DDBJ databases">
        <title>Single nucleus genome sequencing reveals high similarity among nuclei of an endomycorrhizal fungus.</title>
        <authorList>
            <person name="Lin K."/>
            <person name="Geurts R."/>
            <person name="Zhang Z."/>
            <person name="Limpens E."/>
            <person name="Saunders D.G."/>
            <person name="Mu D."/>
            <person name="Pang E."/>
            <person name="Cao H."/>
            <person name="Cha H."/>
            <person name="Lin T."/>
            <person name="Zhou Q."/>
            <person name="Shang Y."/>
            <person name="Li Y."/>
            <person name="Ivanov S."/>
            <person name="Sharma T."/>
            <person name="Velzen R.V."/>
            <person name="Ruijter N.D."/>
            <person name="Aanen D.K."/>
            <person name="Win J."/>
            <person name="Kamoun S."/>
            <person name="Bisseling T."/>
            <person name="Huang S."/>
        </authorList>
    </citation>
    <scope>NUCLEOTIDE SEQUENCE [LARGE SCALE GENOMIC DNA]</scope>
    <source>
        <strain evidence="4">DAOM197198w</strain>
    </source>
</reference>
<dbReference type="HOGENOM" id="CLU_021542_0_2_1"/>
<dbReference type="Pfam" id="PF00651">
    <property type="entry name" value="BTB"/>
    <property type="match status" value="1"/>
</dbReference>
<comment type="caution">
    <text evidence="3">The sequence shown here is derived from an EMBL/GenBank/DDBJ whole genome shotgun (WGS) entry which is preliminary data.</text>
</comment>
<dbReference type="Gene3D" id="3.30.710.10">
    <property type="entry name" value="Potassium Channel Kv1.1, Chain A"/>
    <property type="match status" value="1"/>
</dbReference>
<dbReference type="SUPFAM" id="SSF54695">
    <property type="entry name" value="POZ domain"/>
    <property type="match status" value="1"/>
</dbReference>
<dbReference type="Gene3D" id="1.25.40.420">
    <property type="match status" value="1"/>
</dbReference>
<evidence type="ECO:0000259" key="1">
    <source>
        <dbReference type="PROSITE" id="PS50097"/>
    </source>
</evidence>
<dbReference type="InterPro" id="IPR006571">
    <property type="entry name" value="TLDc_dom"/>
</dbReference>
<sequence length="466" mass="54762">MVDNKLLPKLSQNLLETLGDEEYYDITIEVGKDPDVKIFRAHRVILNYRSPYLRRVLSTNKKKSDGTLTNIKLPNILPEIFQIILRYIYGGIIPLEEYNIFDILKILVAVNELSLQELIPFLESFLLENKENWVEQHFDLIYQISYENDSFLEIRKCCIDLISKEPNKIFNSPNFSSISEKLLIATIQNNNLRMSEIRTWEHVIKWGLAQNPELPPEYTSFSKDDINTLKNTLQQCIPHIRFQNLTSKEFLHNIFPHREILPKGLYIDLLKFFLNSDYRPSDKSSSKGVDSVIISNQHVELISKWVNKLEITDELTTSNKFKLLYRESRDGSGKQNNSFNKFREICKNRSHTIIVIKVKNSNGILGGYNPIEWKFDGNYGITKDSFIFFFKNSIENYVLSRVKNEKKAIYNGTYYHFGPSFDADLYVYRDIFDELRIGCEKNSYEENIEKINYSYVEEFEVFQIDV</sequence>
<feature type="domain" description="BTB" evidence="1">
    <location>
        <begin position="24"/>
        <end position="97"/>
    </location>
</feature>
<organism evidence="3 4">
    <name type="scientific">Rhizophagus irregularis (strain DAOM 197198w)</name>
    <name type="common">Glomus intraradices</name>
    <dbReference type="NCBI Taxonomy" id="1432141"/>
    <lineage>
        <taxon>Eukaryota</taxon>
        <taxon>Fungi</taxon>
        <taxon>Fungi incertae sedis</taxon>
        <taxon>Mucoromycota</taxon>
        <taxon>Glomeromycotina</taxon>
        <taxon>Glomeromycetes</taxon>
        <taxon>Glomerales</taxon>
        <taxon>Glomeraceae</taxon>
        <taxon>Rhizophagus</taxon>
    </lineage>
</organism>
<accession>A0A015J3W9</accession>
<dbReference type="CDD" id="cd18186">
    <property type="entry name" value="BTB_POZ_ZBTB_KLHL-like"/>
    <property type="match status" value="1"/>
</dbReference>
<dbReference type="PANTHER" id="PTHR45774:SF3">
    <property type="entry name" value="BTB (POZ) DOMAIN-CONTAINING 2B-RELATED"/>
    <property type="match status" value="1"/>
</dbReference>
<name>A0A015J3W9_RHIIW</name>
<evidence type="ECO:0008006" key="5">
    <source>
        <dbReference type="Google" id="ProtNLM"/>
    </source>
</evidence>
<proteinExistence type="predicted"/>
<gene>
    <name evidence="3" type="ORF">RirG_170990</name>
</gene>
<evidence type="ECO:0000313" key="4">
    <source>
        <dbReference type="Proteomes" id="UP000022910"/>
    </source>
</evidence>
<dbReference type="Proteomes" id="UP000022910">
    <property type="component" value="Unassembled WGS sequence"/>
</dbReference>
<protein>
    <recommendedName>
        <fullName evidence="5">Kelch-like protein 17</fullName>
    </recommendedName>
</protein>
<feature type="domain" description="TLDc" evidence="2">
    <location>
        <begin position="292"/>
        <end position="466"/>
    </location>
</feature>
<dbReference type="PROSITE" id="PS50097">
    <property type="entry name" value="BTB"/>
    <property type="match status" value="1"/>
</dbReference>
<dbReference type="Pfam" id="PF07534">
    <property type="entry name" value="TLD"/>
    <property type="match status" value="1"/>
</dbReference>
<dbReference type="SMART" id="SM00225">
    <property type="entry name" value="BTB"/>
    <property type="match status" value="1"/>
</dbReference>
<dbReference type="InterPro" id="IPR011333">
    <property type="entry name" value="SKP1/BTB/POZ_sf"/>
</dbReference>
<dbReference type="EMBL" id="JEMT01025572">
    <property type="protein sequence ID" value="EXX61460.1"/>
    <property type="molecule type" value="Genomic_DNA"/>
</dbReference>
<keyword evidence="4" id="KW-1185">Reference proteome</keyword>
<evidence type="ECO:0000259" key="2">
    <source>
        <dbReference type="PROSITE" id="PS51886"/>
    </source>
</evidence>
<dbReference type="PANTHER" id="PTHR45774">
    <property type="entry name" value="BTB/POZ DOMAIN-CONTAINING"/>
    <property type="match status" value="1"/>
</dbReference>